<dbReference type="AlphaFoldDB" id="A0A7Z0DTB0"/>
<proteinExistence type="predicted"/>
<organism evidence="1 2">
    <name type="scientific">Nocardioides panzhihuensis</name>
    <dbReference type="NCBI Taxonomy" id="860243"/>
    <lineage>
        <taxon>Bacteria</taxon>
        <taxon>Bacillati</taxon>
        <taxon>Actinomycetota</taxon>
        <taxon>Actinomycetes</taxon>
        <taxon>Propionibacteriales</taxon>
        <taxon>Nocardioidaceae</taxon>
        <taxon>Nocardioides</taxon>
    </lineage>
</organism>
<reference evidence="1 2" key="1">
    <citation type="submission" date="2020-07" db="EMBL/GenBank/DDBJ databases">
        <title>Sequencing the genomes of 1000 actinobacteria strains.</title>
        <authorList>
            <person name="Klenk H.-P."/>
        </authorList>
    </citation>
    <scope>NUCLEOTIDE SEQUENCE [LARGE SCALE GENOMIC DNA]</scope>
    <source>
        <strain evidence="1 2">DSM 26487</strain>
    </source>
</reference>
<comment type="caution">
    <text evidence="1">The sequence shown here is derived from an EMBL/GenBank/DDBJ whole genome shotgun (WGS) entry which is preliminary data.</text>
</comment>
<dbReference type="EMBL" id="JACBZR010000002">
    <property type="protein sequence ID" value="NYI81255.1"/>
    <property type="molecule type" value="Genomic_DNA"/>
</dbReference>
<dbReference type="RefSeq" id="WP_179661822.1">
    <property type="nucleotide sequence ID" value="NZ_JACBZR010000002.1"/>
</dbReference>
<evidence type="ECO:0000313" key="2">
    <source>
        <dbReference type="Proteomes" id="UP000564496"/>
    </source>
</evidence>
<gene>
    <name evidence="1" type="ORF">BJ988_005963</name>
</gene>
<dbReference type="Proteomes" id="UP000564496">
    <property type="component" value="Unassembled WGS sequence"/>
</dbReference>
<evidence type="ECO:0008006" key="3">
    <source>
        <dbReference type="Google" id="ProtNLM"/>
    </source>
</evidence>
<accession>A0A7Z0DTB0</accession>
<protein>
    <recommendedName>
        <fullName evidence="3">Gas vesicle protein</fullName>
    </recommendedName>
</protein>
<name>A0A7Z0DTB0_9ACTN</name>
<evidence type="ECO:0000313" key="1">
    <source>
        <dbReference type="EMBL" id="NYI81255.1"/>
    </source>
</evidence>
<keyword evidence="2" id="KW-1185">Reference proteome</keyword>
<sequence length="190" mass="20570">MLVNRVRGMTNLAGLEAADEFDEIAEAGQLEEPAADQVEEPAEADEIEFLPPDNGDHQLRQLVAAINKSPGLEVPFTLHVGGGIVTGSLVSLRTYAAGVAETMRAANPDSPIGDALAGYFDSMVEEHEAARDEDEHPDEWVNTRCVHLRDAVFCDSKGNRGTTMPWWRGRIGAVAGWSIGFRGDPDDRAN</sequence>